<dbReference type="Proteomes" id="UP000824078">
    <property type="component" value="Unassembled WGS sequence"/>
</dbReference>
<name>A0A9D1L664_9ACTN</name>
<organism evidence="1 2">
    <name type="scientific">Candidatus Coprovicinus avistercoris</name>
    <dbReference type="NCBI Taxonomy" id="2840754"/>
    <lineage>
        <taxon>Bacteria</taxon>
        <taxon>Bacillati</taxon>
        <taxon>Actinomycetota</taxon>
        <taxon>Coriobacteriia</taxon>
        <taxon>Coriobacteriales</taxon>
        <taxon>Coriobacteriaceae</taxon>
        <taxon>Coriobacteriaceae incertae sedis</taxon>
        <taxon>Candidatus Coprovicinus</taxon>
    </lineage>
</organism>
<reference evidence="1" key="1">
    <citation type="submission" date="2020-10" db="EMBL/GenBank/DDBJ databases">
        <authorList>
            <person name="Gilroy R."/>
        </authorList>
    </citation>
    <scope>NUCLEOTIDE SEQUENCE</scope>
    <source>
        <strain evidence="1">ChiHjej12B11-29160</strain>
    </source>
</reference>
<dbReference type="SUPFAM" id="SSF55331">
    <property type="entry name" value="Tautomerase/MIF"/>
    <property type="match status" value="1"/>
</dbReference>
<dbReference type="InterPro" id="IPR014347">
    <property type="entry name" value="Tautomerase/MIF_sf"/>
</dbReference>
<accession>A0A9D1L664</accession>
<proteinExistence type="predicted"/>
<evidence type="ECO:0000313" key="1">
    <source>
        <dbReference type="EMBL" id="HIU24743.1"/>
    </source>
</evidence>
<sequence>MPVIHTYTSTPISSEQQEELKSAFGKAIEAVPGKTEKWLMCLFEDEVAIYHGGTDDAPAAFVTVDVYATEPVAREAWEALTASICDELKRVLGIDPARVYIRYGSTPDFGWNGANF</sequence>
<reference evidence="1" key="2">
    <citation type="journal article" date="2021" name="PeerJ">
        <title>Extensive microbial diversity within the chicken gut microbiome revealed by metagenomics and culture.</title>
        <authorList>
            <person name="Gilroy R."/>
            <person name="Ravi A."/>
            <person name="Getino M."/>
            <person name="Pursley I."/>
            <person name="Horton D.L."/>
            <person name="Alikhan N.F."/>
            <person name="Baker D."/>
            <person name="Gharbi K."/>
            <person name="Hall N."/>
            <person name="Watson M."/>
            <person name="Adriaenssens E.M."/>
            <person name="Foster-Nyarko E."/>
            <person name="Jarju S."/>
            <person name="Secka A."/>
            <person name="Antonio M."/>
            <person name="Oren A."/>
            <person name="Chaudhuri R.R."/>
            <person name="La Ragione R."/>
            <person name="Hildebrand F."/>
            <person name="Pallen M.J."/>
        </authorList>
    </citation>
    <scope>NUCLEOTIDE SEQUENCE</scope>
    <source>
        <strain evidence="1">ChiHjej12B11-29160</strain>
    </source>
</reference>
<evidence type="ECO:0000313" key="2">
    <source>
        <dbReference type="Proteomes" id="UP000824078"/>
    </source>
</evidence>
<dbReference type="AlphaFoldDB" id="A0A9D1L664"/>
<dbReference type="EMBL" id="DVMQ01000018">
    <property type="protein sequence ID" value="HIU24743.1"/>
    <property type="molecule type" value="Genomic_DNA"/>
</dbReference>
<dbReference type="Gene3D" id="3.30.429.10">
    <property type="entry name" value="Macrophage Migration Inhibitory Factor"/>
    <property type="match status" value="1"/>
</dbReference>
<protein>
    <submittedName>
        <fullName evidence="1">Uncharacterized protein</fullName>
    </submittedName>
</protein>
<comment type="caution">
    <text evidence="1">The sequence shown here is derived from an EMBL/GenBank/DDBJ whole genome shotgun (WGS) entry which is preliminary data.</text>
</comment>
<gene>
    <name evidence="1" type="ORF">IAD17_07455</name>
</gene>